<evidence type="ECO:0000256" key="6">
    <source>
        <dbReference type="SAM" id="Phobius"/>
    </source>
</evidence>
<dbReference type="AlphaFoldDB" id="A0A830EP82"/>
<keyword evidence="8" id="KW-1185">Reference proteome</keyword>
<feature type="transmembrane region" description="Helical" evidence="6">
    <location>
        <begin position="250"/>
        <end position="266"/>
    </location>
</feature>
<organism evidence="7 8">
    <name type="scientific">Halobellus salinus</name>
    <dbReference type="NCBI Taxonomy" id="931585"/>
    <lineage>
        <taxon>Archaea</taxon>
        <taxon>Methanobacteriati</taxon>
        <taxon>Methanobacteriota</taxon>
        <taxon>Stenosarchaea group</taxon>
        <taxon>Halobacteria</taxon>
        <taxon>Halobacteriales</taxon>
        <taxon>Haloferacaceae</taxon>
        <taxon>Halobellus</taxon>
    </lineage>
</organism>
<dbReference type="PANTHER" id="PTHR30106:SF1">
    <property type="entry name" value="UPF0324 MEMBRANE PROTEIN FN0533"/>
    <property type="match status" value="1"/>
</dbReference>
<proteinExistence type="predicted"/>
<reference evidence="7" key="1">
    <citation type="journal article" date="2014" name="Int. J. Syst. Evol. Microbiol.">
        <title>Complete genome sequence of Corynebacterium casei LMG S-19264T (=DSM 44701T), isolated from a smear-ripened cheese.</title>
        <authorList>
            <consortium name="US DOE Joint Genome Institute (JGI-PGF)"/>
            <person name="Walter F."/>
            <person name="Albersmeier A."/>
            <person name="Kalinowski J."/>
            <person name="Ruckert C."/>
        </authorList>
    </citation>
    <scope>NUCLEOTIDE SEQUENCE</scope>
    <source>
        <strain evidence="7">JCM 14359</strain>
    </source>
</reference>
<comment type="subcellular location">
    <subcellularLocation>
        <location evidence="1">Cell membrane</location>
        <topology evidence="1">Multi-pass membrane protein</topology>
    </subcellularLocation>
</comment>
<dbReference type="Proteomes" id="UP000653099">
    <property type="component" value="Unassembled WGS sequence"/>
</dbReference>
<feature type="transmembrane region" description="Helical" evidence="6">
    <location>
        <begin position="120"/>
        <end position="141"/>
    </location>
</feature>
<keyword evidence="4 6" id="KW-1133">Transmembrane helix</keyword>
<evidence type="ECO:0000256" key="1">
    <source>
        <dbReference type="ARBA" id="ARBA00004651"/>
    </source>
</evidence>
<gene>
    <name evidence="7" type="ORF">GCM10008995_20250</name>
</gene>
<dbReference type="RefSeq" id="WP_188787293.1">
    <property type="nucleotide sequence ID" value="NZ_BMOC01000012.1"/>
</dbReference>
<protein>
    <recommendedName>
        <fullName evidence="9">Sulfate exporter family transporter</fullName>
    </recommendedName>
</protein>
<evidence type="ECO:0000313" key="8">
    <source>
        <dbReference type="Proteomes" id="UP000653099"/>
    </source>
</evidence>
<keyword evidence="5 6" id="KW-0472">Membrane</keyword>
<dbReference type="PANTHER" id="PTHR30106">
    <property type="entry name" value="INNER MEMBRANE PROTEIN YEIH-RELATED"/>
    <property type="match status" value="1"/>
</dbReference>
<evidence type="ECO:0000313" key="7">
    <source>
        <dbReference type="EMBL" id="GGJ10374.1"/>
    </source>
</evidence>
<reference evidence="7" key="2">
    <citation type="submission" date="2020-09" db="EMBL/GenBank/DDBJ databases">
        <authorList>
            <person name="Sun Q."/>
            <person name="Ohkuma M."/>
        </authorList>
    </citation>
    <scope>NUCLEOTIDE SEQUENCE</scope>
    <source>
        <strain evidence="7">JCM 14359</strain>
    </source>
</reference>
<keyword evidence="3 6" id="KW-0812">Transmembrane</keyword>
<evidence type="ECO:0000256" key="5">
    <source>
        <dbReference type="ARBA" id="ARBA00023136"/>
    </source>
</evidence>
<feature type="transmembrane region" description="Helical" evidence="6">
    <location>
        <begin position="64"/>
        <end position="83"/>
    </location>
</feature>
<feature type="transmembrane region" description="Helical" evidence="6">
    <location>
        <begin position="179"/>
        <end position="201"/>
    </location>
</feature>
<dbReference type="InterPro" id="IPR018383">
    <property type="entry name" value="UPF0324_pro"/>
</dbReference>
<feature type="transmembrane region" description="Helical" evidence="6">
    <location>
        <begin position="89"/>
        <end position="108"/>
    </location>
</feature>
<sequence length="328" mass="33093">MGRDSVRGVLPGVALLAVLGIVARELGRATPFSPFVVAIVAGVAVAAAVDLPGWIRAGVDQYKLLLETGIVLLGAGLTVTQLVDTGPVVIVLAAGVVVFGVVLGESIGRVAGVEPTTRSLLSAGASVCGVSAVLAVAGSISADEADITYAAGTVLLFDAATLLVFPTVGVALGLPDPVYGVWAGLSLFSTGPAAAVGFAVSDVAGQWATVTKLVRNAFIGVLAVGYAVHHATAGGERPGPKEVWYRFPKFLLGFLGVVVIANAGLLDAGARASLSTASDWLFTVAFVGLGMDLNPRRLRATGVTPIAVVLAQFLLVTGVAYLAVTVLL</sequence>
<dbReference type="EMBL" id="BMOC01000012">
    <property type="protein sequence ID" value="GGJ10374.1"/>
    <property type="molecule type" value="Genomic_DNA"/>
</dbReference>
<dbReference type="OrthoDB" id="26684at2157"/>
<dbReference type="GO" id="GO:0005886">
    <property type="term" value="C:plasma membrane"/>
    <property type="evidence" value="ECO:0007669"/>
    <property type="project" value="UniProtKB-SubCell"/>
</dbReference>
<accession>A0A830EP82</accession>
<evidence type="ECO:0000256" key="2">
    <source>
        <dbReference type="ARBA" id="ARBA00022475"/>
    </source>
</evidence>
<feature type="transmembrane region" description="Helical" evidence="6">
    <location>
        <begin position="33"/>
        <end position="52"/>
    </location>
</feature>
<name>A0A830EP82_9EURY</name>
<keyword evidence="2" id="KW-1003">Cell membrane</keyword>
<comment type="caution">
    <text evidence="7">The sequence shown here is derived from an EMBL/GenBank/DDBJ whole genome shotgun (WGS) entry which is preliminary data.</text>
</comment>
<evidence type="ECO:0000256" key="3">
    <source>
        <dbReference type="ARBA" id="ARBA00022692"/>
    </source>
</evidence>
<dbReference type="Pfam" id="PF03601">
    <property type="entry name" value="Cons_hypoth698"/>
    <property type="match status" value="1"/>
</dbReference>
<feature type="transmembrane region" description="Helical" evidence="6">
    <location>
        <begin position="213"/>
        <end position="229"/>
    </location>
</feature>
<evidence type="ECO:0000256" key="4">
    <source>
        <dbReference type="ARBA" id="ARBA00022989"/>
    </source>
</evidence>
<feature type="transmembrane region" description="Helical" evidence="6">
    <location>
        <begin position="147"/>
        <end position="172"/>
    </location>
</feature>
<feature type="transmembrane region" description="Helical" evidence="6">
    <location>
        <begin position="303"/>
        <end position="324"/>
    </location>
</feature>
<evidence type="ECO:0008006" key="9">
    <source>
        <dbReference type="Google" id="ProtNLM"/>
    </source>
</evidence>